<feature type="compositionally biased region" description="Acidic residues" evidence="1">
    <location>
        <begin position="61"/>
        <end position="70"/>
    </location>
</feature>
<feature type="compositionally biased region" description="Basic and acidic residues" evidence="1">
    <location>
        <begin position="47"/>
        <end position="60"/>
    </location>
</feature>
<dbReference type="Proteomes" id="UP000789739">
    <property type="component" value="Unassembled WGS sequence"/>
</dbReference>
<feature type="region of interest" description="Disordered" evidence="1">
    <location>
        <begin position="47"/>
        <end position="70"/>
    </location>
</feature>
<name>A0A9N8ZH45_9GLOM</name>
<feature type="compositionally biased region" description="Low complexity" evidence="1">
    <location>
        <begin position="118"/>
        <end position="129"/>
    </location>
</feature>
<evidence type="ECO:0000313" key="2">
    <source>
        <dbReference type="EMBL" id="CAG8495384.1"/>
    </source>
</evidence>
<feature type="region of interest" description="Disordered" evidence="1">
    <location>
        <begin position="118"/>
        <end position="231"/>
    </location>
</feature>
<gene>
    <name evidence="2" type="ORF">PBRASI_LOCUS2325</name>
</gene>
<organism evidence="2 3">
    <name type="scientific">Paraglomus brasilianum</name>
    <dbReference type="NCBI Taxonomy" id="144538"/>
    <lineage>
        <taxon>Eukaryota</taxon>
        <taxon>Fungi</taxon>
        <taxon>Fungi incertae sedis</taxon>
        <taxon>Mucoromycota</taxon>
        <taxon>Glomeromycotina</taxon>
        <taxon>Glomeromycetes</taxon>
        <taxon>Paraglomerales</taxon>
        <taxon>Paraglomeraceae</taxon>
        <taxon>Paraglomus</taxon>
    </lineage>
</organism>
<feature type="compositionally biased region" description="Acidic residues" evidence="1">
    <location>
        <begin position="180"/>
        <end position="196"/>
    </location>
</feature>
<dbReference type="EMBL" id="CAJVPI010000176">
    <property type="protein sequence ID" value="CAG8495384.1"/>
    <property type="molecule type" value="Genomic_DNA"/>
</dbReference>
<keyword evidence="3" id="KW-1185">Reference proteome</keyword>
<comment type="caution">
    <text evidence="2">The sequence shown here is derived from an EMBL/GenBank/DDBJ whole genome shotgun (WGS) entry which is preliminary data.</text>
</comment>
<accession>A0A9N8ZH45</accession>
<protein>
    <submittedName>
        <fullName evidence="2">1960_t:CDS:1</fullName>
    </submittedName>
</protein>
<reference evidence="2" key="1">
    <citation type="submission" date="2021-06" db="EMBL/GenBank/DDBJ databases">
        <authorList>
            <person name="Kallberg Y."/>
            <person name="Tangrot J."/>
            <person name="Rosling A."/>
        </authorList>
    </citation>
    <scope>NUCLEOTIDE SEQUENCE</scope>
    <source>
        <strain evidence="2">BR232B</strain>
    </source>
</reference>
<evidence type="ECO:0000313" key="3">
    <source>
        <dbReference type="Proteomes" id="UP000789739"/>
    </source>
</evidence>
<proteinExistence type="predicted"/>
<sequence length="250" mass="27420">MADTSNDAGSKNWLKERAAISAAHRRQKTDPAVGRLIEKAEQLHKERTHRNLRDAGKENDIVEDEGEDIDAIVNIPPPAEVVVKVAPKPTESELETEGHDKEASEDLFRNFAKSVLEETLTTESSLELSFDLKPEDIIKEEEDADEGGDGEDGEDGKDEGEDGGAEEEEKDKDNEHKDGEEVEEAEEAEVAEEAEDNETRDGGGEGGAEEKVESEEGYEFIGTDTLQSEDSVVLIDETPLHSKDELSASE</sequence>
<dbReference type="OrthoDB" id="2377036at2759"/>
<dbReference type="AlphaFoldDB" id="A0A9N8ZH45"/>
<feature type="compositionally biased region" description="Basic and acidic residues" evidence="1">
    <location>
        <begin position="96"/>
        <end position="105"/>
    </location>
</feature>
<evidence type="ECO:0000256" key="1">
    <source>
        <dbReference type="SAM" id="MobiDB-lite"/>
    </source>
</evidence>
<feature type="compositionally biased region" description="Basic and acidic residues" evidence="1">
    <location>
        <begin position="197"/>
        <end position="211"/>
    </location>
</feature>
<feature type="region of interest" description="Disordered" evidence="1">
    <location>
        <begin position="86"/>
        <end position="105"/>
    </location>
</feature>
<feature type="compositionally biased region" description="Acidic residues" evidence="1">
    <location>
        <begin position="138"/>
        <end position="170"/>
    </location>
</feature>